<dbReference type="OrthoDB" id="1701771at2"/>
<comment type="similarity">
    <text evidence="1">Belongs to the AfsR/DnrI/RedD regulatory family.</text>
</comment>
<dbReference type="KEGG" id="cad:Curi_c21020"/>
<feature type="modified residue" description="4-aspartylphosphate" evidence="3">
    <location>
        <position position="53"/>
    </location>
</feature>
<dbReference type="eggNOG" id="COG3947">
    <property type="taxonomic scope" value="Bacteria"/>
</dbReference>
<keyword evidence="2" id="KW-0238">DNA-binding</keyword>
<dbReference type="SMART" id="SM00448">
    <property type="entry name" value="REC"/>
    <property type="match status" value="1"/>
</dbReference>
<evidence type="ECO:0000256" key="3">
    <source>
        <dbReference type="PROSITE-ProRule" id="PRU00169"/>
    </source>
</evidence>
<dbReference type="HOGENOM" id="CLU_000445_14_3_9"/>
<dbReference type="InterPro" id="IPR016032">
    <property type="entry name" value="Sig_transdc_resp-reg_C-effctor"/>
</dbReference>
<dbReference type="InterPro" id="IPR011006">
    <property type="entry name" value="CheY-like_superfamily"/>
</dbReference>
<proteinExistence type="inferred from homology"/>
<gene>
    <name evidence="5" type="ordered locus">Curi_c21020</name>
</gene>
<organism evidence="5 6">
    <name type="scientific">Gottschalkia acidurici (strain ATCC 7906 / DSM 604 / BCRC 14475 / CIP 104303 / KCTC 5404 / NCIMB 10678 / 9a)</name>
    <name type="common">Clostridium acidurici</name>
    <dbReference type="NCBI Taxonomy" id="1128398"/>
    <lineage>
        <taxon>Bacteria</taxon>
        <taxon>Bacillati</taxon>
        <taxon>Bacillota</taxon>
        <taxon>Tissierellia</taxon>
        <taxon>Tissierellales</taxon>
        <taxon>Gottschalkiaceae</taxon>
        <taxon>Gottschalkia</taxon>
    </lineage>
</organism>
<evidence type="ECO:0000313" key="5">
    <source>
        <dbReference type="EMBL" id="AFS79106.1"/>
    </source>
</evidence>
<dbReference type="InterPro" id="IPR051677">
    <property type="entry name" value="AfsR-DnrI-RedD_regulator"/>
</dbReference>
<dbReference type="PANTHER" id="PTHR35807">
    <property type="entry name" value="TRANSCRIPTIONAL REGULATOR REDD-RELATED"/>
    <property type="match status" value="1"/>
</dbReference>
<evidence type="ECO:0000256" key="1">
    <source>
        <dbReference type="ARBA" id="ARBA00005820"/>
    </source>
</evidence>
<dbReference type="EMBL" id="CP003326">
    <property type="protein sequence ID" value="AFS79106.1"/>
    <property type="molecule type" value="Genomic_DNA"/>
</dbReference>
<evidence type="ECO:0000313" key="6">
    <source>
        <dbReference type="Proteomes" id="UP000006094"/>
    </source>
</evidence>
<dbReference type="Pfam" id="PF00486">
    <property type="entry name" value="Trans_reg_C"/>
    <property type="match status" value="1"/>
</dbReference>
<sequence length="371" mass="44070">MKVLLVDDEELGLEVLEILISQIDGMEVVGKFTDPNRALKELSSMKVDALFLDIEMGELSGIGLVNEIKKNNYDMDIVFVTAYPQYAIKAFEVNAIDYLLKPVKIERLRKSILRLKEHRQKRNTNSLNEKESSQLVISTMGKLQVLDYKCIPIKWRTQKVRELFAFLVQHKKQPIHKMKIVEELWYDVPIDKATTLLHTTIYQLRKTIREKISVNLNPIVLENNHYRLNIDVQIDLIELENILEDSKVNKENVKKILELYRGDYLEEEDYSWCLYKQQELRRKTLQYLEKYLVELTSKNKSLLVENCLIKMLELSPYDEEYAYLLIKYYGEINNKIKMIEMYEIFRRRLNKELGIDVQEKILKAYSRYINI</sequence>
<reference evidence="5 6" key="1">
    <citation type="journal article" date="2012" name="PLoS ONE">
        <title>The purine-utilizing bacterium Clostridium acidurici 9a: a genome-guided metabolic reconsideration.</title>
        <authorList>
            <person name="Hartwich K."/>
            <person name="Poehlein A."/>
            <person name="Daniel R."/>
        </authorList>
    </citation>
    <scope>NUCLEOTIDE SEQUENCE [LARGE SCALE GENOMIC DNA]</scope>
    <source>
        <strain evidence="6">ATCC 7906 / DSM 604 / BCRC 14475 / CIP 104303 / KCTC 5404 / NCIMB 10678 / 9a</strain>
    </source>
</reference>
<dbReference type="Pfam" id="PF03704">
    <property type="entry name" value="BTAD"/>
    <property type="match status" value="1"/>
</dbReference>
<evidence type="ECO:0000259" key="4">
    <source>
        <dbReference type="PROSITE" id="PS50110"/>
    </source>
</evidence>
<keyword evidence="3" id="KW-0597">Phosphoprotein</keyword>
<dbReference type="PROSITE" id="PS50110">
    <property type="entry name" value="RESPONSE_REGULATORY"/>
    <property type="match status" value="1"/>
</dbReference>
<dbReference type="InterPro" id="IPR001789">
    <property type="entry name" value="Sig_transdc_resp-reg_receiver"/>
</dbReference>
<dbReference type="SUPFAM" id="SSF46894">
    <property type="entry name" value="C-terminal effector domain of the bipartite response regulators"/>
    <property type="match status" value="1"/>
</dbReference>
<dbReference type="GO" id="GO:0006355">
    <property type="term" value="P:regulation of DNA-templated transcription"/>
    <property type="evidence" value="ECO:0007669"/>
    <property type="project" value="InterPro"/>
</dbReference>
<name>K0B390_GOTA9</name>
<dbReference type="Proteomes" id="UP000006094">
    <property type="component" value="Chromosome"/>
</dbReference>
<dbReference type="InterPro" id="IPR005158">
    <property type="entry name" value="BTAD"/>
</dbReference>
<dbReference type="PATRIC" id="fig|1128398.3.peg.2169"/>
<dbReference type="InterPro" id="IPR036388">
    <property type="entry name" value="WH-like_DNA-bd_sf"/>
</dbReference>
<dbReference type="STRING" id="1128398.Curi_c21020"/>
<dbReference type="InterPro" id="IPR001867">
    <property type="entry name" value="OmpR/PhoB-type_DNA-bd"/>
</dbReference>
<dbReference type="SUPFAM" id="SSF52172">
    <property type="entry name" value="CheY-like"/>
    <property type="match status" value="1"/>
</dbReference>
<keyword evidence="6" id="KW-1185">Reference proteome</keyword>
<dbReference type="PANTHER" id="PTHR35807:SF2">
    <property type="entry name" value="TRANSCRIPTIONAL ACTIVATOR DOMAIN"/>
    <property type="match status" value="1"/>
</dbReference>
<dbReference type="SMART" id="SM01043">
    <property type="entry name" value="BTAD"/>
    <property type="match status" value="1"/>
</dbReference>
<dbReference type="GO" id="GO:0003677">
    <property type="term" value="F:DNA binding"/>
    <property type="evidence" value="ECO:0007669"/>
    <property type="project" value="UniProtKB-KW"/>
</dbReference>
<dbReference type="Gene3D" id="3.40.50.2300">
    <property type="match status" value="1"/>
</dbReference>
<accession>K0B390</accession>
<dbReference type="Pfam" id="PF00072">
    <property type="entry name" value="Response_reg"/>
    <property type="match status" value="1"/>
</dbReference>
<protein>
    <submittedName>
        <fullName evidence="5">Two-component system signal transduction response regulator</fullName>
    </submittedName>
</protein>
<evidence type="ECO:0000256" key="2">
    <source>
        <dbReference type="ARBA" id="ARBA00023125"/>
    </source>
</evidence>
<dbReference type="RefSeq" id="WP_014968242.1">
    <property type="nucleotide sequence ID" value="NC_018664.1"/>
</dbReference>
<dbReference type="Gene3D" id="1.25.40.10">
    <property type="entry name" value="Tetratricopeptide repeat domain"/>
    <property type="match status" value="1"/>
</dbReference>
<dbReference type="Gene3D" id="1.10.10.10">
    <property type="entry name" value="Winged helix-like DNA-binding domain superfamily/Winged helix DNA-binding domain"/>
    <property type="match status" value="1"/>
</dbReference>
<dbReference type="GO" id="GO:0000160">
    <property type="term" value="P:phosphorelay signal transduction system"/>
    <property type="evidence" value="ECO:0007669"/>
    <property type="project" value="InterPro"/>
</dbReference>
<feature type="domain" description="Response regulatory" evidence="4">
    <location>
        <begin position="2"/>
        <end position="116"/>
    </location>
</feature>
<dbReference type="InterPro" id="IPR011990">
    <property type="entry name" value="TPR-like_helical_dom_sf"/>
</dbReference>
<dbReference type="AlphaFoldDB" id="K0B390"/>